<dbReference type="CDD" id="cd00093">
    <property type="entry name" value="HTH_XRE"/>
    <property type="match status" value="1"/>
</dbReference>
<keyword evidence="6" id="KW-1185">Reference proteome</keyword>
<accession>A0A1I5IW92</accession>
<feature type="domain" description="HTH cro/C1-type" evidence="2">
    <location>
        <begin position="13"/>
        <end position="67"/>
    </location>
</feature>
<reference evidence="4 5" key="1">
    <citation type="submission" date="2016-10" db="EMBL/GenBank/DDBJ databases">
        <authorList>
            <person name="de Groot N.N."/>
        </authorList>
    </citation>
    <scope>NUCLEOTIDE SEQUENCE [LARGE SCALE GENOMIC DNA]</scope>
    <source>
        <strain evidence="4 5">CPCC 201259</strain>
    </source>
</reference>
<dbReference type="EMBL" id="FOUP01000020">
    <property type="protein sequence ID" value="SFO64600.1"/>
    <property type="molecule type" value="Genomic_DNA"/>
</dbReference>
<evidence type="ECO:0000313" key="3">
    <source>
        <dbReference type="EMBL" id="RKT83726.1"/>
    </source>
</evidence>
<reference evidence="3 6" key="2">
    <citation type="submission" date="2018-10" db="EMBL/GenBank/DDBJ databases">
        <title>Sequencing the genomes of 1000 actinobacteria strains.</title>
        <authorList>
            <person name="Klenk H.-P."/>
        </authorList>
    </citation>
    <scope>NUCLEOTIDE SEQUENCE [LARGE SCALE GENOMIC DNA]</scope>
    <source>
        <strain evidence="3 6">DSM 45119</strain>
    </source>
</reference>
<name>A0A1I5IW92_9PSEU</name>
<proteinExistence type="predicted"/>
<dbReference type="Pfam" id="PF19054">
    <property type="entry name" value="DUF5753"/>
    <property type="match status" value="1"/>
</dbReference>
<evidence type="ECO:0000313" key="5">
    <source>
        <dbReference type="Proteomes" id="UP000199398"/>
    </source>
</evidence>
<evidence type="ECO:0000259" key="2">
    <source>
        <dbReference type="PROSITE" id="PS50943"/>
    </source>
</evidence>
<dbReference type="EMBL" id="RBXX01000002">
    <property type="protein sequence ID" value="RKT83726.1"/>
    <property type="molecule type" value="Genomic_DNA"/>
</dbReference>
<dbReference type="Gene3D" id="1.10.260.40">
    <property type="entry name" value="lambda repressor-like DNA-binding domains"/>
    <property type="match status" value="1"/>
</dbReference>
<evidence type="ECO:0000313" key="4">
    <source>
        <dbReference type="EMBL" id="SFO64600.1"/>
    </source>
</evidence>
<dbReference type="GO" id="GO:0003677">
    <property type="term" value="F:DNA binding"/>
    <property type="evidence" value="ECO:0007669"/>
    <property type="project" value="InterPro"/>
</dbReference>
<dbReference type="InterPro" id="IPR010982">
    <property type="entry name" value="Lambda_DNA-bd_dom_sf"/>
</dbReference>
<organism evidence="4 5">
    <name type="scientific">Saccharopolyspora antimicrobica</name>
    <dbReference type="NCBI Taxonomy" id="455193"/>
    <lineage>
        <taxon>Bacteria</taxon>
        <taxon>Bacillati</taxon>
        <taxon>Actinomycetota</taxon>
        <taxon>Actinomycetes</taxon>
        <taxon>Pseudonocardiales</taxon>
        <taxon>Pseudonocardiaceae</taxon>
        <taxon>Saccharopolyspora</taxon>
    </lineage>
</organism>
<dbReference type="AlphaFoldDB" id="A0A1I5IW92"/>
<dbReference type="Pfam" id="PF13560">
    <property type="entry name" value="HTH_31"/>
    <property type="match status" value="1"/>
</dbReference>
<dbReference type="InterPro" id="IPR043917">
    <property type="entry name" value="DUF5753"/>
</dbReference>
<feature type="compositionally biased region" description="Basic and acidic residues" evidence="1">
    <location>
        <begin position="273"/>
        <end position="286"/>
    </location>
</feature>
<dbReference type="Proteomes" id="UP000270697">
    <property type="component" value="Unassembled WGS sequence"/>
</dbReference>
<protein>
    <submittedName>
        <fullName evidence="4">Helix-turn-helix domain-containing protein</fullName>
    </submittedName>
    <submittedName>
        <fullName evidence="3">Helix-turn-helix protein</fullName>
    </submittedName>
</protein>
<evidence type="ECO:0000256" key="1">
    <source>
        <dbReference type="SAM" id="MobiDB-lite"/>
    </source>
</evidence>
<dbReference type="Proteomes" id="UP000199398">
    <property type="component" value="Unassembled WGS sequence"/>
</dbReference>
<dbReference type="SUPFAM" id="SSF47413">
    <property type="entry name" value="lambda repressor-like DNA-binding domains"/>
    <property type="match status" value="1"/>
</dbReference>
<evidence type="ECO:0000313" key="6">
    <source>
        <dbReference type="Proteomes" id="UP000270697"/>
    </source>
</evidence>
<dbReference type="STRING" id="455193.SAMN05421805_12012"/>
<gene>
    <name evidence="3" type="ORF">ATL45_2020</name>
    <name evidence="4" type="ORF">SAMN05421805_12012</name>
</gene>
<dbReference type="InterPro" id="IPR001387">
    <property type="entry name" value="Cro/C1-type_HTH"/>
</dbReference>
<dbReference type="OrthoDB" id="3687959at2"/>
<dbReference type="RefSeq" id="WP_093158249.1">
    <property type="nucleotide sequence ID" value="NZ_FOUP01000020.1"/>
</dbReference>
<feature type="region of interest" description="Disordered" evidence="1">
    <location>
        <begin position="273"/>
        <end position="292"/>
    </location>
</feature>
<sequence length="292" mass="32602">MTTARSRGLGAELRRLRKDADLRLEELAEQCGWSRATLGRIEAGTKVPSETETALILKTLDIKGVERARVLQLAEDIHRPHWWEIGSPGLPQQLLALLEFERSAIEIIDLSIGFVPGLLQIADYTRAIMVAGGLKDSDVESRVALRLGRQRVLTGKKPVKFHALIDESVLHRPIGGYEVMAEQLSHIARMSRRPHITIQVIPYALGAHVGLNGNQLIMQFERQRTIVYLEHRRVGTFLDDPVETPPFVESVANLAKAALSPHRSAELIAEHAKSMEESHGSDHELAEVQLQR</sequence>
<dbReference type="PROSITE" id="PS50943">
    <property type="entry name" value="HTH_CROC1"/>
    <property type="match status" value="1"/>
</dbReference>
<dbReference type="SMART" id="SM00530">
    <property type="entry name" value="HTH_XRE"/>
    <property type="match status" value="1"/>
</dbReference>